<dbReference type="AlphaFoldDB" id="A0A0G1M647"/>
<name>A0A0G1M647_9BACT</name>
<evidence type="ECO:0000313" key="1">
    <source>
        <dbReference type="EMBL" id="KKU03716.1"/>
    </source>
</evidence>
<dbReference type="Proteomes" id="UP000034086">
    <property type="component" value="Unassembled WGS sequence"/>
</dbReference>
<gene>
    <name evidence="1" type="ORF">UX03_C0012G0008</name>
</gene>
<reference evidence="1 2" key="1">
    <citation type="journal article" date="2015" name="Nature">
        <title>rRNA introns, odd ribosomes, and small enigmatic genomes across a large radiation of phyla.</title>
        <authorList>
            <person name="Brown C.T."/>
            <person name="Hug L.A."/>
            <person name="Thomas B.C."/>
            <person name="Sharon I."/>
            <person name="Castelle C.J."/>
            <person name="Singh A."/>
            <person name="Wilkins M.J."/>
            <person name="Williams K.H."/>
            <person name="Banfield J.F."/>
        </authorList>
    </citation>
    <scope>NUCLEOTIDE SEQUENCE [LARGE SCALE GENOMIC DNA]</scope>
</reference>
<organism evidence="1 2">
    <name type="scientific">Candidatus Woesebacteria bacterium GW2011_GWE1_45_18</name>
    <dbReference type="NCBI Taxonomy" id="1618598"/>
    <lineage>
        <taxon>Bacteria</taxon>
        <taxon>Candidatus Woeseibacteriota</taxon>
    </lineage>
</organism>
<protein>
    <submittedName>
        <fullName evidence="1">Uncharacterized protein</fullName>
    </submittedName>
</protein>
<accession>A0A0G1M647</accession>
<dbReference type="EMBL" id="LCKQ01000012">
    <property type="protein sequence ID" value="KKU03716.1"/>
    <property type="molecule type" value="Genomic_DNA"/>
</dbReference>
<evidence type="ECO:0000313" key="2">
    <source>
        <dbReference type="Proteomes" id="UP000034086"/>
    </source>
</evidence>
<proteinExistence type="predicted"/>
<comment type="caution">
    <text evidence="1">The sequence shown here is derived from an EMBL/GenBank/DDBJ whole genome shotgun (WGS) entry which is preliminary data.</text>
</comment>
<sequence>MIERFLKAKKEKPSNNQLCEEIASHICEGLKVGTVFISKHPHRILIVDVEKSSRQAFIVAVNKSGPYSGIRDTIRFEKFVWGDWVVETEVVQPKGWLYRSIEWEEISEKRKAKDLPKLLKMLNNSTPRKYV</sequence>